<sequence length="146" mass="16671">MGLETTLKPWSVSTAAYDGALRFECEKMHPRMITRELRIGLIMVELLIPNLQPGADKSWPNDGRVQFTWIGQCGFDVRVSLKVGNIYQLWIRKVKKLPSDIILHSSSWDCLSGRIEIMLHTNVTYSWLPMLHVKGLDQASSDENDD</sequence>
<name>A0AAV2I3Q4_LYMST</name>
<evidence type="ECO:0000313" key="2">
    <source>
        <dbReference type="Proteomes" id="UP001497497"/>
    </source>
</evidence>
<comment type="caution">
    <text evidence="1">The sequence shown here is derived from an EMBL/GenBank/DDBJ whole genome shotgun (WGS) entry which is preliminary data.</text>
</comment>
<reference evidence="1 2" key="1">
    <citation type="submission" date="2024-04" db="EMBL/GenBank/DDBJ databases">
        <authorList>
            <consortium name="Genoscope - CEA"/>
            <person name="William W."/>
        </authorList>
    </citation>
    <scope>NUCLEOTIDE SEQUENCE [LARGE SCALE GENOMIC DNA]</scope>
</reference>
<keyword evidence="2" id="KW-1185">Reference proteome</keyword>
<accession>A0AAV2I3Q4</accession>
<organism evidence="1 2">
    <name type="scientific">Lymnaea stagnalis</name>
    <name type="common">Great pond snail</name>
    <name type="synonym">Helix stagnalis</name>
    <dbReference type="NCBI Taxonomy" id="6523"/>
    <lineage>
        <taxon>Eukaryota</taxon>
        <taxon>Metazoa</taxon>
        <taxon>Spiralia</taxon>
        <taxon>Lophotrochozoa</taxon>
        <taxon>Mollusca</taxon>
        <taxon>Gastropoda</taxon>
        <taxon>Heterobranchia</taxon>
        <taxon>Euthyneura</taxon>
        <taxon>Panpulmonata</taxon>
        <taxon>Hygrophila</taxon>
        <taxon>Lymnaeoidea</taxon>
        <taxon>Lymnaeidae</taxon>
        <taxon>Lymnaea</taxon>
    </lineage>
</organism>
<dbReference type="Proteomes" id="UP001497497">
    <property type="component" value="Unassembled WGS sequence"/>
</dbReference>
<protein>
    <submittedName>
        <fullName evidence="1">Uncharacterized protein</fullName>
    </submittedName>
</protein>
<dbReference type="AlphaFoldDB" id="A0AAV2I3Q4"/>
<proteinExistence type="predicted"/>
<dbReference type="EMBL" id="CAXITT010000425">
    <property type="protein sequence ID" value="CAL1541317.1"/>
    <property type="molecule type" value="Genomic_DNA"/>
</dbReference>
<evidence type="ECO:0000313" key="1">
    <source>
        <dbReference type="EMBL" id="CAL1541317.1"/>
    </source>
</evidence>
<gene>
    <name evidence="1" type="ORF">GSLYS_00014923001</name>
</gene>